<gene>
    <name evidence="2" type="ORF">RRG08_042012</name>
</gene>
<proteinExistence type="predicted"/>
<feature type="compositionally biased region" description="Low complexity" evidence="1">
    <location>
        <begin position="55"/>
        <end position="68"/>
    </location>
</feature>
<sequence>MEFDFTKYLSDVEAKHLCDREATTTEPTAAATDLTTSNIQADESTTNGDMNQQATTQSSGSSSSTETSNRIQHQ</sequence>
<organism evidence="2 3">
    <name type="scientific">Elysia crispata</name>
    <name type="common">lettuce slug</name>
    <dbReference type="NCBI Taxonomy" id="231223"/>
    <lineage>
        <taxon>Eukaryota</taxon>
        <taxon>Metazoa</taxon>
        <taxon>Spiralia</taxon>
        <taxon>Lophotrochozoa</taxon>
        <taxon>Mollusca</taxon>
        <taxon>Gastropoda</taxon>
        <taxon>Heterobranchia</taxon>
        <taxon>Euthyneura</taxon>
        <taxon>Panpulmonata</taxon>
        <taxon>Sacoglossa</taxon>
        <taxon>Placobranchoidea</taxon>
        <taxon>Plakobranchidae</taxon>
        <taxon>Elysia</taxon>
    </lineage>
</organism>
<feature type="compositionally biased region" description="Polar residues" evidence="1">
    <location>
        <begin position="37"/>
        <end position="54"/>
    </location>
</feature>
<keyword evidence="3" id="KW-1185">Reference proteome</keyword>
<dbReference type="EMBL" id="JAWDGP010004412">
    <property type="protein sequence ID" value="KAK3764702.1"/>
    <property type="molecule type" value="Genomic_DNA"/>
</dbReference>
<dbReference type="Proteomes" id="UP001283361">
    <property type="component" value="Unassembled WGS sequence"/>
</dbReference>
<evidence type="ECO:0000313" key="3">
    <source>
        <dbReference type="Proteomes" id="UP001283361"/>
    </source>
</evidence>
<feature type="compositionally biased region" description="Low complexity" evidence="1">
    <location>
        <begin position="24"/>
        <end position="36"/>
    </location>
</feature>
<dbReference type="AlphaFoldDB" id="A0AAE1DBU9"/>
<comment type="caution">
    <text evidence="2">The sequence shown here is derived from an EMBL/GenBank/DDBJ whole genome shotgun (WGS) entry which is preliminary data.</text>
</comment>
<protein>
    <submittedName>
        <fullName evidence="2">Uncharacterized protein</fullName>
    </submittedName>
</protein>
<evidence type="ECO:0000256" key="1">
    <source>
        <dbReference type="SAM" id="MobiDB-lite"/>
    </source>
</evidence>
<feature type="region of interest" description="Disordered" evidence="1">
    <location>
        <begin position="20"/>
        <end position="74"/>
    </location>
</feature>
<reference evidence="2" key="1">
    <citation type="journal article" date="2023" name="G3 (Bethesda)">
        <title>A reference genome for the long-term kleptoplast-retaining sea slug Elysia crispata morphotype clarki.</title>
        <authorList>
            <person name="Eastman K.E."/>
            <person name="Pendleton A.L."/>
            <person name="Shaikh M.A."/>
            <person name="Suttiyut T."/>
            <person name="Ogas R."/>
            <person name="Tomko P."/>
            <person name="Gavelis G."/>
            <person name="Widhalm J.R."/>
            <person name="Wisecaver J.H."/>
        </authorList>
    </citation>
    <scope>NUCLEOTIDE SEQUENCE</scope>
    <source>
        <strain evidence="2">ECLA1</strain>
    </source>
</reference>
<evidence type="ECO:0000313" key="2">
    <source>
        <dbReference type="EMBL" id="KAK3764702.1"/>
    </source>
</evidence>
<accession>A0AAE1DBU9</accession>
<name>A0AAE1DBU9_9GAST</name>